<dbReference type="InterPro" id="IPR024370">
    <property type="entry name" value="PBP_domain"/>
</dbReference>
<dbReference type="AlphaFoldDB" id="A0A6J4P576"/>
<organism evidence="3">
    <name type="scientific">uncultured Nocardioides sp</name>
    <dbReference type="NCBI Taxonomy" id="198441"/>
    <lineage>
        <taxon>Bacteria</taxon>
        <taxon>Bacillati</taxon>
        <taxon>Actinomycetota</taxon>
        <taxon>Actinomycetes</taxon>
        <taxon>Propionibacteriales</taxon>
        <taxon>Nocardioidaceae</taxon>
        <taxon>Nocardioides</taxon>
        <taxon>environmental samples</taxon>
    </lineage>
</organism>
<feature type="signal peptide" evidence="1">
    <location>
        <begin position="1"/>
        <end position="27"/>
    </location>
</feature>
<dbReference type="RefSeq" id="WP_295660037.1">
    <property type="nucleotide sequence ID" value="NZ_CADCUP010000164.1"/>
</dbReference>
<dbReference type="Pfam" id="PF12849">
    <property type="entry name" value="PBP_like_2"/>
    <property type="match status" value="1"/>
</dbReference>
<name>A0A6J4P576_9ACTN</name>
<evidence type="ECO:0000259" key="2">
    <source>
        <dbReference type="Pfam" id="PF12849"/>
    </source>
</evidence>
<reference evidence="3" key="1">
    <citation type="submission" date="2020-02" db="EMBL/GenBank/DDBJ databases">
        <authorList>
            <person name="Meier V. D."/>
        </authorList>
    </citation>
    <scope>NUCLEOTIDE SEQUENCE</scope>
    <source>
        <strain evidence="3">AVDCRST_MAG06</strain>
    </source>
</reference>
<protein>
    <submittedName>
        <fullName evidence="3">Tungstate ABC transporter, substrate-binding protein</fullName>
    </submittedName>
</protein>
<dbReference type="PANTHER" id="PTHR37945:SF1">
    <property type="entry name" value="EXTRACELLULAR TUNGSTATE BINDING PROTEIN"/>
    <property type="match status" value="1"/>
</dbReference>
<dbReference type="PROSITE" id="PS51257">
    <property type="entry name" value="PROKAR_LIPOPROTEIN"/>
    <property type="match status" value="1"/>
</dbReference>
<accession>A0A6J4P576</accession>
<proteinExistence type="predicted"/>
<keyword evidence="1" id="KW-0732">Signal</keyword>
<dbReference type="EMBL" id="CADCUP010000164">
    <property type="protein sequence ID" value="CAA9405067.1"/>
    <property type="molecule type" value="Genomic_DNA"/>
</dbReference>
<dbReference type="Gene3D" id="3.40.190.10">
    <property type="entry name" value="Periplasmic binding protein-like II"/>
    <property type="match status" value="2"/>
</dbReference>
<gene>
    <name evidence="3" type="ORF">AVDCRST_MAG06-2468</name>
</gene>
<feature type="domain" description="PBP" evidence="2">
    <location>
        <begin position="25"/>
        <end position="245"/>
    </location>
</feature>
<evidence type="ECO:0000256" key="1">
    <source>
        <dbReference type="SAM" id="SignalP"/>
    </source>
</evidence>
<dbReference type="SUPFAM" id="SSF53850">
    <property type="entry name" value="Periplasmic binding protein-like II"/>
    <property type="match status" value="1"/>
</dbReference>
<dbReference type="InterPro" id="IPR052738">
    <property type="entry name" value="ABC-Tungstate_binding"/>
</dbReference>
<sequence length="273" mass="28465">MRSRALLAAVAAAGVLMASGCSGGSEAASEAILATTTSTQDSGLLDELLPDFEEDTGCTMKTVAVGSGEALELGERGDADVLLVHSPDAEEEFMADGHGVSREPVMHNDFVVVGPEADPAEVGGAADAAQALTLIAESGAPFASRGDDSGTHAKELALWEEAGVEPSGDWYFETGQGMGETLTIAGQKSAYALTDRGTFLATANLEASIAFEGSDDLQNYYHAIVVDREEPAPCAEDLSTWLLEPEVQERIGDFGVEEYGEPLFVPDAESGEE</sequence>
<evidence type="ECO:0000313" key="3">
    <source>
        <dbReference type="EMBL" id="CAA9405067.1"/>
    </source>
</evidence>
<dbReference type="PANTHER" id="PTHR37945">
    <property type="entry name" value="EXTRACELLULAR TUNGSTATE BINDING PROTEIN"/>
    <property type="match status" value="1"/>
</dbReference>
<feature type="chain" id="PRO_5026787700" evidence="1">
    <location>
        <begin position="28"/>
        <end position="273"/>
    </location>
</feature>